<evidence type="ECO:0000256" key="2">
    <source>
        <dbReference type="ARBA" id="ARBA00022512"/>
    </source>
</evidence>
<keyword evidence="10" id="KW-1185">Reference proteome</keyword>
<evidence type="ECO:0000256" key="4">
    <source>
        <dbReference type="ARBA" id="ARBA00022729"/>
    </source>
</evidence>
<comment type="subcellular location">
    <subcellularLocation>
        <location evidence="1">Secreted</location>
        <location evidence="1">Cell wall</location>
    </subcellularLocation>
</comment>
<dbReference type="InterPro" id="IPR046022">
    <property type="entry name" value="DUF5979"/>
</dbReference>
<comment type="caution">
    <text evidence="9">The sequence shown here is derived from an EMBL/GenBank/DDBJ whole genome shotgun (WGS) entry which is preliminary data.</text>
</comment>
<evidence type="ECO:0000259" key="8">
    <source>
        <dbReference type="Pfam" id="PF19407"/>
    </source>
</evidence>
<feature type="domain" description="DUF5979" evidence="8">
    <location>
        <begin position="887"/>
        <end position="983"/>
    </location>
</feature>
<dbReference type="Gene3D" id="2.60.40.1280">
    <property type="match status" value="1"/>
</dbReference>
<feature type="transmembrane region" description="Helical" evidence="7">
    <location>
        <begin position="1059"/>
        <end position="1079"/>
    </location>
</feature>
<evidence type="ECO:0000256" key="5">
    <source>
        <dbReference type="ARBA" id="ARBA00023088"/>
    </source>
</evidence>
<keyword evidence="7" id="KW-0812">Transmembrane</keyword>
<organism evidence="9 10">
    <name type="scientific">Corynebacterium felinum</name>
    <dbReference type="NCBI Taxonomy" id="131318"/>
    <lineage>
        <taxon>Bacteria</taxon>
        <taxon>Bacillati</taxon>
        <taxon>Actinomycetota</taxon>
        <taxon>Actinomycetes</taxon>
        <taxon>Mycobacteriales</taxon>
        <taxon>Corynebacteriaceae</taxon>
        <taxon>Corynebacterium</taxon>
    </lineage>
</organism>
<dbReference type="SUPFAM" id="SSF49401">
    <property type="entry name" value="Bacterial adhesins"/>
    <property type="match status" value="1"/>
</dbReference>
<sequence length="1084" mass="116497">MGQLSTLRMREMLRLCAVVVTLTLVGSLLVVLNPAHAGAQASSAPTGVNRTADFATKIDVRHKGKKPGETGTLEAGSIFNLDFYWAVGEKELPEPGDYMQVTFPEWMSPYGRGIISAGPYTDCSYDPRKNVNGKITPAVLTCVFTDAVRGENNRNVHGDVHMEISAVATDTPETIQWGLSTHNVVELLTGNPDSEIGTRDWQPGGPNQPNMKRGWFSSEFTSDGVRYQQVLWSLVFKGTGGDVKVHDKLGDVTINDPVAGTITVPQFFAPSGKGGGFTIARRKENVKGHWGLIPTDKDNTECRVDGSMVNFPDARCAELIANVRVTKEKAVNQPQGVEEVVVIDEGLGQPTDEQNNEFTITVRNTKNDHYYRFAMYTWIPAEKLPKDELVSTTFATNTAEVDGVAVNTDQGAKLYQRAWGRSVGEPNSTQVIISKKVLQGGAEISSDELKEKVAREKFPVDVFVDGVKQDDACTTLSVAHDCKIKIKAGQSLKLVEPKPADSDWAVWKDGVFSVPPAAVQESGKDPASKITLEGNTLTIAKGEGGDLINVLITNDFGLTGQVKVAKKLEGIVATPVPSFDFDYRCVHPTDQTKVISGTKKVLADGKQVELVGSVPMGYKCVVKETEDNAQLNFNPGYVLKNRAQNWEFTVTEVNNARDFVNVYEKRAGKISIAKNVGPEMKTTDHTFNFRYTCVDPQNVGETKTGTKAVAGNGAMVELATGIPFGYSCTVEETDDKAALNFNPNFIIDAPAANWTFTVDKAAHEHTFVNHYRLNKGKVVVAKKLGGDATSTDKTFDVNLRCTDPAGLGPAIVVKKPVPGNGTEVELANEIPFGYACVVAETDDKKQLDFDPDNFVLDTPAAKWEFVVNSPVHSQVLTNTYRKQEGSFTIAKTTAGLLPGLGANKEFVFDVRCDDGQNASVKVKGDGVAVASGITAKLGTTCTVTEKPEGADVVGFNLTLPEPKTVEILAKDQAVTVTFVNNYSIMGWIPLVAVVVPFLAGVLSALPNLFPAGTERVLSKTPESAAVKPGDKGEAKKGIASQAAPKQEAAKGAGLANTGASVLGLLAVAVALIVLGVVLVRRKKS</sequence>
<keyword evidence="7" id="KW-1133">Transmembrane helix</keyword>
<accession>A0ABU2B792</accession>
<keyword evidence="3" id="KW-0964">Secreted</keyword>
<dbReference type="InterPro" id="IPR011252">
    <property type="entry name" value="Fibrogen-bd_dom1"/>
</dbReference>
<dbReference type="Proteomes" id="UP001183619">
    <property type="component" value="Unassembled WGS sequence"/>
</dbReference>
<gene>
    <name evidence="9" type="ORF">J2S37_000447</name>
</gene>
<evidence type="ECO:0000313" key="10">
    <source>
        <dbReference type="Proteomes" id="UP001183619"/>
    </source>
</evidence>
<feature type="domain" description="DUF5979" evidence="8">
    <location>
        <begin position="778"/>
        <end position="880"/>
    </location>
</feature>
<evidence type="ECO:0000256" key="3">
    <source>
        <dbReference type="ARBA" id="ARBA00022525"/>
    </source>
</evidence>
<evidence type="ECO:0000256" key="1">
    <source>
        <dbReference type="ARBA" id="ARBA00004191"/>
    </source>
</evidence>
<protein>
    <recommendedName>
        <fullName evidence="8">DUF5979 domain-containing protein</fullName>
    </recommendedName>
</protein>
<dbReference type="Gene3D" id="2.60.40.1140">
    <property type="entry name" value="Collagen-binding surface protein Cna, B-type domain"/>
    <property type="match status" value="1"/>
</dbReference>
<proteinExistence type="predicted"/>
<evidence type="ECO:0000256" key="6">
    <source>
        <dbReference type="SAM" id="MobiDB-lite"/>
    </source>
</evidence>
<name>A0ABU2B792_9CORY</name>
<keyword evidence="4" id="KW-0732">Signal</keyword>
<dbReference type="Pfam" id="PF19407">
    <property type="entry name" value="DUF5979"/>
    <property type="match status" value="4"/>
</dbReference>
<keyword evidence="7" id="KW-0472">Membrane</keyword>
<reference evidence="9 10" key="1">
    <citation type="submission" date="2023-07" db="EMBL/GenBank/DDBJ databases">
        <title>Sequencing the genomes of 1000 actinobacteria strains.</title>
        <authorList>
            <person name="Klenk H.-P."/>
        </authorList>
    </citation>
    <scope>NUCLEOTIDE SEQUENCE [LARGE SCALE GENOMIC DNA]</scope>
    <source>
        <strain evidence="9 10">DSM 44508</strain>
    </source>
</reference>
<evidence type="ECO:0000313" key="9">
    <source>
        <dbReference type="EMBL" id="MDR7353909.1"/>
    </source>
</evidence>
<dbReference type="EMBL" id="JAVDYF010000001">
    <property type="protein sequence ID" value="MDR7353909.1"/>
    <property type="molecule type" value="Genomic_DNA"/>
</dbReference>
<feature type="region of interest" description="Disordered" evidence="6">
    <location>
        <begin position="1020"/>
        <end position="1042"/>
    </location>
</feature>
<evidence type="ECO:0000256" key="7">
    <source>
        <dbReference type="SAM" id="Phobius"/>
    </source>
</evidence>
<dbReference type="InterPro" id="IPR008966">
    <property type="entry name" value="Adhesion_dom_sf"/>
</dbReference>
<keyword evidence="2" id="KW-0134">Cell wall</keyword>
<keyword evidence="5" id="KW-0572">Peptidoglycan-anchor</keyword>
<feature type="domain" description="DUF5979" evidence="8">
    <location>
        <begin position="671"/>
        <end position="771"/>
    </location>
</feature>
<dbReference type="RefSeq" id="WP_277103836.1">
    <property type="nucleotide sequence ID" value="NZ_BAAAJS010000014.1"/>
</dbReference>
<feature type="domain" description="DUF5979" evidence="8">
    <location>
        <begin position="562"/>
        <end position="650"/>
    </location>
</feature>